<dbReference type="AlphaFoldDB" id="A0A9P4K8H5"/>
<keyword evidence="1" id="KW-0472">Membrane</keyword>
<feature type="transmembrane region" description="Helical" evidence="1">
    <location>
        <begin position="118"/>
        <end position="140"/>
    </location>
</feature>
<evidence type="ECO:0000256" key="1">
    <source>
        <dbReference type="SAM" id="Phobius"/>
    </source>
</evidence>
<comment type="caution">
    <text evidence="2">The sequence shown here is derived from an EMBL/GenBank/DDBJ whole genome shotgun (WGS) entry which is preliminary data.</text>
</comment>
<keyword evidence="3" id="KW-1185">Reference proteome</keyword>
<accession>A0A9P4K8H5</accession>
<feature type="transmembrane region" description="Helical" evidence="1">
    <location>
        <begin position="59"/>
        <end position="80"/>
    </location>
</feature>
<evidence type="ECO:0000313" key="2">
    <source>
        <dbReference type="EMBL" id="KAF2264714.1"/>
    </source>
</evidence>
<evidence type="ECO:0000313" key="3">
    <source>
        <dbReference type="Proteomes" id="UP000800093"/>
    </source>
</evidence>
<feature type="transmembrane region" description="Helical" evidence="1">
    <location>
        <begin position="92"/>
        <end position="112"/>
    </location>
</feature>
<dbReference type="Proteomes" id="UP000800093">
    <property type="component" value="Unassembled WGS sequence"/>
</dbReference>
<keyword evidence="1" id="KW-0812">Transmembrane</keyword>
<reference evidence="3" key="1">
    <citation type="journal article" date="2020" name="Stud. Mycol.">
        <title>101 Dothideomycetes genomes: A test case for predicting lifestyles and emergence of pathogens.</title>
        <authorList>
            <person name="Haridas S."/>
            <person name="Albert R."/>
            <person name="Binder M."/>
            <person name="Bloem J."/>
            <person name="LaButti K."/>
            <person name="Salamov A."/>
            <person name="Andreopoulos B."/>
            <person name="Baker S."/>
            <person name="Barry K."/>
            <person name="Bills G."/>
            <person name="Bluhm B."/>
            <person name="Cannon C."/>
            <person name="Castanera R."/>
            <person name="Culley D."/>
            <person name="Daum C."/>
            <person name="Ezra D."/>
            <person name="Gonzalez J."/>
            <person name="Henrissat B."/>
            <person name="Kuo A."/>
            <person name="Liang C."/>
            <person name="Lipzen A."/>
            <person name="Lutzoni F."/>
            <person name="Magnuson J."/>
            <person name="Mondo S."/>
            <person name="Nolan M."/>
            <person name="Ohm R."/>
            <person name="Pangilinan J."/>
            <person name="Park H.-J."/>
            <person name="Ramirez L."/>
            <person name="Alfaro M."/>
            <person name="Sun H."/>
            <person name="Tritt A."/>
            <person name="Yoshinaga Y."/>
            <person name="Zwiers L.-H."/>
            <person name="Turgeon B."/>
            <person name="Goodwin S."/>
            <person name="Spatafora J."/>
            <person name="Crous P."/>
            <person name="Grigoriev I."/>
        </authorList>
    </citation>
    <scope>NUCLEOTIDE SEQUENCE [LARGE SCALE GENOMIC DNA]</scope>
    <source>
        <strain evidence="3">CBS 304.66</strain>
    </source>
</reference>
<dbReference type="PANTHER" id="PTHR11360">
    <property type="entry name" value="MONOCARBOXYLATE TRANSPORTER"/>
    <property type="match status" value="1"/>
</dbReference>
<feature type="transmembrane region" description="Helical" evidence="1">
    <location>
        <begin position="246"/>
        <end position="269"/>
    </location>
</feature>
<name>A0A9P4K8H5_9PLEO</name>
<dbReference type="InterPro" id="IPR050327">
    <property type="entry name" value="Proton-linked_MCT"/>
</dbReference>
<dbReference type="PANTHER" id="PTHR11360:SF156">
    <property type="entry name" value="MONOCARBOXYLATE TRANSPORTER, PUTATIVE (AFU_ORTHOLOGUE AFUA_4G14260)-RELATED"/>
    <property type="match status" value="1"/>
</dbReference>
<keyword evidence="1" id="KW-1133">Transmembrane helix</keyword>
<dbReference type="EMBL" id="ML986614">
    <property type="protein sequence ID" value="KAF2264714.1"/>
    <property type="molecule type" value="Genomic_DNA"/>
</dbReference>
<feature type="transmembrane region" description="Helical" evidence="1">
    <location>
        <begin position="183"/>
        <end position="203"/>
    </location>
</feature>
<dbReference type="SUPFAM" id="SSF103473">
    <property type="entry name" value="MFS general substrate transporter"/>
    <property type="match status" value="1"/>
</dbReference>
<protein>
    <submittedName>
        <fullName evidence="2">MFS general substrate transporter</fullName>
    </submittedName>
</protein>
<gene>
    <name evidence="2" type="ORF">CC78DRAFT_560256</name>
</gene>
<proteinExistence type="predicted"/>
<feature type="transmembrane region" description="Helical" evidence="1">
    <location>
        <begin position="316"/>
        <end position="335"/>
    </location>
</feature>
<dbReference type="InterPro" id="IPR036259">
    <property type="entry name" value="MFS_trans_sf"/>
</dbReference>
<organism evidence="2 3">
    <name type="scientific">Lojkania enalia</name>
    <dbReference type="NCBI Taxonomy" id="147567"/>
    <lineage>
        <taxon>Eukaryota</taxon>
        <taxon>Fungi</taxon>
        <taxon>Dikarya</taxon>
        <taxon>Ascomycota</taxon>
        <taxon>Pezizomycotina</taxon>
        <taxon>Dothideomycetes</taxon>
        <taxon>Pleosporomycetidae</taxon>
        <taxon>Pleosporales</taxon>
        <taxon>Pleosporales incertae sedis</taxon>
        <taxon>Lojkania</taxon>
    </lineage>
</organism>
<feature type="transmembrane region" description="Helical" evidence="1">
    <location>
        <begin position="18"/>
        <end position="39"/>
    </location>
</feature>
<feature type="transmembrane region" description="Helical" evidence="1">
    <location>
        <begin position="215"/>
        <end position="234"/>
    </location>
</feature>
<dbReference type="OrthoDB" id="2213137at2759"/>
<sequence>MDTEIEQRSLPPPDTGRAAWLVLAGYSLIQAPVWGYSLSFGVFQEYYSSHPEEIDGDTANVAVIGAMITGILYLSSPLIFTILTRWPKLHRFFGPIGPAMAAVRFLISSFVAKVWQLIATQGLLSALGCGLLFTPTTLYLNEWFIRRKGLAYGIMWAGKSITRVGLPLAMEASLHKYGPRVSLQAWTVAASLGYFLPYTYLSSYAVQEVGASTKVGALALALVNVTSIPGGIVLGSMNDHFNVTTVILVSALGSTLAVFSIFSITYGFFAGGFSSTSSGLGGRGIGNVISGPLSVAMIMHDGWFNDGKGWGYSGEYGSVILFTGATSLLGAWGWLRRFWR</sequence>